<evidence type="ECO:0000313" key="7">
    <source>
        <dbReference type="EMBL" id="KAA0033881.1"/>
    </source>
</evidence>
<dbReference type="Gene3D" id="3.20.20.80">
    <property type="entry name" value="Glycosidases"/>
    <property type="match status" value="1"/>
</dbReference>
<evidence type="ECO:0000313" key="9">
    <source>
        <dbReference type="Proteomes" id="UP000321393"/>
    </source>
</evidence>
<accession>A0A5A7SWP3</accession>
<evidence type="ECO:0000313" key="10">
    <source>
        <dbReference type="Proteomes" id="UP000321947"/>
    </source>
</evidence>
<protein>
    <submittedName>
        <fullName evidence="7">Chitinase 2-like</fullName>
    </submittedName>
</protein>
<dbReference type="InterPro" id="IPR000677">
    <property type="entry name" value="Chitinase-like"/>
</dbReference>
<comment type="similarity">
    <text evidence="4">Belongs to the glycosyl hydrolase 18 family.</text>
</comment>
<dbReference type="EMBL" id="SSTD01016279">
    <property type="protein sequence ID" value="TYK01265.1"/>
    <property type="molecule type" value="Genomic_DNA"/>
</dbReference>
<feature type="signal peptide" evidence="5">
    <location>
        <begin position="1"/>
        <end position="30"/>
    </location>
</feature>
<organism evidence="7 9">
    <name type="scientific">Cucumis melo var. makuwa</name>
    <name type="common">Oriental melon</name>
    <dbReference type="NCBI Taxonomy" id="1194695"/>
    <lineage>
        <taxon>Eukaryota</taxon>
        <taxon>Viridiplantae</taxon>
        <taxon>Streptophyta</taxon>
        <taxon>Embryophyta</taxon>
        <taxon>Tracheophyta</taxon>
        <taxon>Spermatophyta</taxon>
        <taxon>Magnoliopsida</taxon>
        <taxon>eudicotyledons</taxon>
        <taxon>Gunneridae</taxon>
        <taxon>Pentapetalae</taxon>
        <taxon>rosids</taxon>
        <taxon>fabids</taxon>
        <taxon>Cucurbitales</taxon>
        <taxon>Cucurbitaceae</taxon>
        <taxon>Benincaseae</taxon>
        <taxon>Cucumis</taxon>
    </lineage>
</organism>
<proteinExistence type="inferred from homology"/>
<dbReference type="InterPro" id="IPR001223">
    <property type="entry name" value="Glyco_hydro18_cat"/>
</dbReference>
<dbReference type="Pfam" id="PF00704">
    <property type="entry name" value="Glyco_hydro_18"/>
    <property type="match status" value="1"/>
</dbReference>
<dbReference type="PROSITE" id="PS51910">
    <property type="entry name" value="GH18_2"/>
    <property type="match status" value="1"/>
</dbReference>
<dbReference type="STRING" id="1194695.A0A5A7SWP3"/>
<evidence type="ECO:0000256" key="5">
    <source>
        <dbReference type="SAM" id="SignalP"/>
    </source>
</evidence>
<dbReference type="GO" id="GO:0005975">
    <property type="term" value="P:carbohydrate metabolic process"/>
    <property type="evidence" value="ECO:0007669"/>
    <property type="project" value="InterPro"/>
</dbReference>
<dbReference type="PROSITE" id="PS01095">
    <property type="entry name" value="GH18_1"/>
    <property type="match status" value="1"/>
</dbReference>
<evidence type="ECO:0000256" key="1">
    <source>
        <dbReference type="ARBA" id="ARBA00022801"/>
    </source>
</evidence>
<dbReference type="PRINTS" id="PR00551">
    <property type="entry name" value="2SGLOBULIN"/>
</dbReference>
<dbReference type="GO" id="GO:0004553">
    <property type="term" value="F:hydrolase activity, hydrolyzing O-glycosyl compounds"/>
    <property type="evidence" value="ECO:0007669"/>
    <property type="project" value="InterPro"/>
</dbReference>
<keyword evidence="2 3" id="KW-0326">Glycosidase</keyword>
<gene>
    <name evidence="8" type="ORF">E5676_scaffold49G00520</name>
    <name evidence="7" type="ORF">E6C27_scaffold43059G00660</name>
</gene>
<dbReference type="Proteomes" id="UP000321947">
    <property type="component" value="Unassembled WGS sequence"/>
</dbReference>
<evidence type="ECO:0000256" key="3">
    <source>
        <dbReference type="RuleBase" id="RU000489"/>
    </source>
</evidence>
<dbReference type="PANTHER" id="PTHR46476:SF13">
    <property type="entry name" value="2, PUTATIVE, EXPRESSED-RELATED"/>
    <property type="match status" value="1"/>
</dbReference>
<evidence type="ECO:0000259" key="6">
    <source>
        <dbReference type="PROSITE" id="PS51910"/>
    </source>
</evidence>
<keyword evidence="5" id="KW-0732">Signal</keyword>
<dbReference type="SUPFAM" id="SSF51445">
    <property type="entry name" value="(Trans)glycosidases"/>
    <property type="match status" value="1"/>
</dbReference>
<dbReference type="InterPro" id="IPR001579">
    <property type="entry name" value="Glyco_hydro_18_chit_AS"/>
</dbReference>
<keyword evidence="1 3" id="KW-0378">Hydrolase</keyword>
<dbReference type="PANTHER" id="PTHR46476">
    <property type="entry name" value="CHITINASE 2-LIKE"/>
    <property type="match status" value="1"/>
</dbReference>
<sequence length="311" mass="34749">MGMSRRMKSKPILPLLFLLQLFVAPPSLMAAGPANVFREYIGAEFNNVKFSDVPIRSNIEEFHFLLSFAIDFDASSRSFTNGAFDVFWDSDNLNPSAVASIKKDHSNVRVGVSLGGDTVDNGGFVFFKPSSIHSWVSNAEHSLTKIINTYNLDGIDIDYEHFKSDPDTFAECIGQLIKRLKKKGIISFASIAPFDDDEVQSHYLALWRSYGHLIDYVNFQFYAYDKGTTVGQFIRHFKDQVSNYEGGRVLASLASDNSAGGLVPENGFFKACRRLKREKLLDGIFIWSADDSKAKGFGYEKEAQSLLATPN</sequence>
<dbReference type="AlphaFoldDB" id="A0A5A7SWP3"/>
<dbReference type="EMBL" id="SSTE01020563">
    <property type="protein sequence ID" value="KAA0033881.1"/>
    <property type="molecule type" value="Genomic_DNA"/>
</dbReference>
<evidence type="ECO:0000256" key="2">
    <source>
        <dbReference type="ARBA" id="ARBA00023295"/>
    </source>
</evidence>
<dbReference type="Proteomes" id="UP000321393">
    <property type="component" value="Unassembled WGS sequence"/>
</dbReference>
<dbReference type="InterPro" id="IPR017853">
    <property type="entry name" value="GH"/>
</dbReference>
<feature type="domain" description="GH18" evidence="6">
    <location>
        <begin position="35"/>
        <end position="311"/>
    </location>
</feature>
<feature type="chain" id="PRO_5042721937" evidence="5">
    <location>
        <begin position="31"/>
        <end position="311"/>
    </location>
</feature>
<evidence type="ECO:0000313" key="8">
    <source>
        <dbReference type="EMBL" id="TYK01265.1"/>
    </source>
</evidence>
<dbReference type="CDD" id="cd06544">
    <property type="entry name" value="GH18_narbonin"/>
    <property type="match status" value="1"/>
</dbReference>
<name>A0A5A7SWP3_CUCMM</name>
<comment type="caution">
    <text evidence="7">The sequence shown here is derived from an EMBL/GenBank/DDBJ whole genome shotgun (WGS) entry which is preliminary data.</text>
</comment>
<evidence type="ECO:0000256" key="4">
    <source>
        <dbReference type="RuleBase" id="RU004453"/>
    </source>
</evidence>
<reference evidence="9 10" key="1">
    <citation type="submission" date="2019-08" db="EMBL/GenBank/DDBJ databases">
        <title>Draft genome sequences of two oriental melons (Cucumis melo L. var makuwa).</title>
        <authorList>
            <person name="Kwon S.-Y."/>
        </authorList>
    </citation>
    <scope>NUCLEOTIDE SEQUENCE [LARGE SCALE GENOMIC DNA]</scope>
    <source>
        <strain evidence="10">cv. Chang Bougi</strain>
        <strain evidence="9">cv. SW 3</strain>
        <tissue evidence="7">Leaf</tissue>
    </source>
</reference>
<dbReference type="OrthoDB" id="3012298at2759"/>